<evidence type="ECO:0000256" key="3">
    <source>
        <dbReference type="ARBA" id="ARBA00022777"/>
    </source>
</evidence>
<keyword evidence="2 5" id="KW-0547">Nucleotide-binding</keyword>
<dbReference type="CDD" id="cd14014">
    <property type="entry name" value="STKc_PknB_like"/>
    <property type="match status" value="1"/>
</dbReference>
<organism evidence="8 9">
    <name type="scientific">Microbispora catharanthi</name>
    <dbReference type="NCBI Taxonomy" id="1712871"/>
    <lineage>
        <taxon>Bacteria</taxon>
        <taxon>Bacillati</taxon>
        <taxon>Actinomycetota</taxon>
        <taxon>Actinomycetes</taxon>
        <taxon>Streptosporangiales</taxon>
        <taxon>Streptosporangiaceae</taxon>
        <taxon>Microbispora</taxon>
    </lineage>
</organism>
<dbReference type="PANTHER" id="PTHR43289:SF34">
    <property type="entry name" value="SERINE_THREONINE-PROTEIN KINASE YBDM-RELATED"/>
    <property type="match status" value="1"/>
</dbReference>
<dbReference type="GO" id="GO:0005524">
    <property type="term" value="F:ATP binding"/>
    <property type="evidence" value="ECO:0007669"/>
    <property type="project" value="UniProtKB-UniRule"/>
</dbReference>
<evidence type="ECO:0000256" key="1">
    <source>
        <dbReference type="ARBA" id="ARBA00022679"/>
    </source>
</evidence>
<evidence type="ECO:0000256" key="5">
    <source>
        <dbReference type="PROSITE-ProRule" id="PRU10141"/>
    </source>
</evidence>
<feature type="region of interest" description="Disordered" evidence="6">
    <location>
        <begin position="1"/>
        <end position="25"/>
    </location>
</feature>
<evidence type="ECO:0000256" key="6">
    <source>
        <dbReference type="SAM" id="MobiDB-lite"/>
    </source>
</evidence>
<dbReference type="PANTHER" id="PTHR43289">
    <property type="entry name" value="MITOGEN-ACTIVATED PROTEIN KINASE KINASE KINASE 20-RELATED"/>
    <property type="match status" value="1"/>
</dbReference>
<dbReference type="InterPro" id="IPR017441">
    <property type="entry name" value="Protein_kinase_ATP_BS"/>
</dbReference>
<keyword evidence="9" id="KW-1185">Reference proteome</keyword>
<dbReference type="EMBL" id="VDMA02000006">
    <property type="protein sequence ID" value="KAB8184951.1"/>
    <property type="molecule type" value="Genomic_DNA"/>
</dbReference>
<name>A0A5N6BWY8_9ACTN</name>
<accession>A0A5N6BWY8</accession>
<dbReference type="RefSeq" id="WP_139574721.1">
    <property type="nucleotide sequence ID" value="NZ_VDMA02000006.1"/>
</dbReference>
<dbReference type="Gene3D" id="1.10.510.10">
    <property type="entry name" value="Transferase(Phosphotransferase) domain 1"/>
    <property type="match status" value="1"/>
</dbReference>
<dbReference type="InterPro" id="IPR008271">
    <property type="entry name" value="Ser/Thr_kinase_AS"/>
</dbReference>
<evidence type="ECO:0000313" key="8">
    <source>
        <dbReference type="EMBL" id="KAB8184951.1"/>
    </source>
</evidence>
<proteinExistence type="predicted"/>
<comment type="caution">
    <text evidence="8">The sequence shown here is derived from an EMBL/GenBank/DDBJ whole genome shotgun (WGS) entry which is preliminary data.</text>
</comment>
<feature type="domain" description="Protein kinase" evidence="7">
    <location>
        <begin position="28"/>
        <end position="276"/>
    </location>
</feature>
<dbReference type="Proteomes" id="UP000313066">
    <property type="component" value="Unassembled WGS sequence"/>
</dbReference>
<keyword evidence="3 8" id="KW-0418">Kinase</keyword>
<evidence type="ECO:0000256" key="2">
    <source>
        <dbReference type="ARBA" id="ARBA00022741"/>
    </source>
</evidence>
<reference evidence="8 9" key="1">
    <citation type="submission" date="2019-10" db="EMBL/GenBank/DDBJ databases">
        <title>Nonomuraea sp. nov., isolated from Phyllanthus amarus.</title>
        <authorList>
            <person name="Klykleung N."/>
            <person name="Tanasupawat S."/>
        </authorList>
    </citation>
    <scope>NUCLEOTIDE SEQUENCE [LARGE SCALE GENOMIC DNA]</scope>
    <source>
        <strain evidence="8 9">CR1-09</strain>
    </source>
</reference>
<dbReference type="Pfam" id="PF00069">
    <property type="entry name" value="Pkinase"/>
    <property type="match status" value="1"/>
</dbReference>
<dbReference type="SMART" id="SM00220">
    <property type="entry name" value="S_TKc"/>
    <property type="match status" value="1"/>
</dbReference>
<dbReference type="SUPFAM" id="SSF56112">
    <property type="entry name" value="Protein kinase-like (PK-like)"/>
    <property type="match status" value="1"/>
</dbReference>
<protein>
    <submittedName>
        <fullName evidence="8">Protein kinase</fullName>
    </submittedName>
</protein>
<evidence type="ECO:0000256" key="4">
    <source>
        <dbReference type="ARBA" id="ARBA00022840"/>
    </source>
</evidence>
<dbReference type="InterPro" id="IPR000719">
    <property type="entry name" value="Prot_kinase_dom"/>
</dbReference>
<feature type="binding site" evidence="5">
    <location>
        <position position="56"/>
    </location>
    <ligand>
        <name>ATP</name>
        <dbReference type="ChEBI" id="CHEBI:30616"/>
    </ligand>
</feature>
<dbReference type="InterPro" id="IPR011009">
    <property type="entry name" value="Kinase-like_dom_sf"/>
</dbReference>
<evidence type="ECO:0000313" key="9">
    <source>
        <dbReference type="Proteomes" id="UP000313066"/>
    </source>
</evidence>
<evidence type="ECO:0000259" key="7">
    <source>
        <dbReference type="PROSITE" id="PS50011"/>
    </source>
</evidence>
<dbReference type="Gene3D" id="3.30.200.20">
    <property type="entry name" value="Phosphorylase Kinase, domain 1"/>
    <property type="match status" value="1"/>
</dbReference>
<dbReference type="PROSITE" id="PS00108">
    <property type="entry name" value="PROTEIN_KINASE_ST"/>
    <property type="match status" value="1"/>
</dbReference>
<dbReference type="GO" id="GO:0004674">
    <property type="term" value="F:protein serine/threonine kinase activity"/>
    <property type="evidence" value="ECO:0007669"/>
    <property type="project" value="TreeGrafter"/>
</dbReference>
<dbReference type="PROSITE" id="PS50011">
    <property type="entry name" value="PROTEIN_KINASE_DOM"/>
    <property type="match status" value="1"/>
</dbReference>
<gene>
    <name evidence="8" type="ORF">FH610_013685</name>
</gene>
<keyword evidence="4 5" id="KW-0067">ATP-binding</keyword>
<sequence>MGRVTTPIPPTDDASTSPAPPRPSIGGYTLLRRLGEGGMGIVHLARDPSGRPVAVKIMRPELAAGPEFRRRFAQEAQAAQRVAPFCTAAVLDSGLDGDQAYLVTEYVEGPDLGSLIRDQGPLTGGSLQALAVATAAALVAIHAAGVVHRDLKPSNILLGMLGPKVIDFGIARLADADATRTGSIVGTPAYMAPEQANGDPITAAADVFAWGCVIAYAGAGSPPFGGGTPAEVLYRVVSRPPRLDGLDERLRPLVERALDKDPARRPTAQGLLDALLGRESAGIETATRVVGDTWTPVVAPAATLAAPVPPERRGRRRWPYLAAAVLALAVAATALVIARPWEPKGNLPGTPATTRDMEIDKNPMRVQITEAVRLRDGDVRLSWALTNRGPNAWIFMDDFGRSALDYSVSRVGLTTPGGKEPLYPTWKDGACMCSSGVTAVRSGEEKRFYAVYTSVPEEAESVDVDIPRLGVFRDVSISDA</sequence>
<dbReference type="AlphaFoldDB" id="A0A5N6BWY8"/>
<dbReference type="PROSITE" id="PS00107">
    <property type="entry name" value="PROTEIN_KINASE_ATP"/>
    <property type="match status" value="1"/>
</dbReference>
<keyword evidence="1" id="KW-0808">Transferase</keyword>